<dbReference type="PANTHER" id="PTHR30469:SF15">
    <property type="entry name" value="HLYD FAMILY OF SECRETION PROTEINS"/>
    <property type="match status" value="1"/>
</dbReference>
<evidence type="ECO:0000313" key="5">
    <source>
        <dbReference type="Proteomes" id="UP000574067"/>
    </source>
</evidence>
<sequence>MFTKLHRGAAAALALGGLALAQAAPALPPDNTPEMRAQLSPRRFTTVAAEIGARVQRLGAQEGSAFKAGQTLVSFDCSLQQAQLSRVRVALDVATKQLATQSRLAELNATGRQEVETAEGEVAKQRAEIAQMQVMLSKCSVAAPFSGRVAEQKVREQQYVQPGQALLEIIDDSVLEVEFIMPSRWLSQVRVGSTVQIAVDETARTYPAKVLRLGARVDPVSQSVKVVAAIDGRPSELMAGMSGRLLINRAP</sequence>
<dbReference type="GO" id="GO:0015562">
    <property type="term" value="F:efflux transmembrane transporter activity"/>
    <property type="evidence" value="ECO:0007669"/>
    <property type="project" value="TreeGrafter"/>
</dbReference>
<feature type="domain" description="Multidrug resistance protein MdtA-like barrel-sandwich hybrid" evidence="3">
    <location>
        <begin position="45"/>
        <end position="169"/>
    </location>
</feature>
<feature type="chain" id="PRO_5032738523" evidence="2">
    <location>
        <begin position="24"/>
        <end position="251"/>
    </location>
</feature>
<dbReference type="GO" id="GO:1990281">
    <property type="term" value="C:efflux pump complex"/>
    <property type="evidence" value="ECO:0007669"/>
    <property type="project" value="TreeGrafter"/>
</dbReference>
<dbReference type="Gene3D" id="2.40.50.100">
    <property type="match status" value="1"/>
</dbReference>
<reference evidence="4 5" key="1">
    <citation type="submission" date="2020-04" db="EMBL/GenBank/DDBJ databases">
        <title>Azohydromonas sp. isolated from soil.</title>
        <authorList>
            <person name="Dahal R.H."/>
        </authorList>
    </citation>
    <scope>NUCLEOTIDE SEQUENCE [LARGE SCALE GENOMIC DNA]</scope>
    <source>
        <strain evidence="4 5">G-1-1-14</strain>
    </source>
</reference>
<dbReference type="InterPro" id="IPR006143">
    <property type="entry name" value="RND_pump_MFP"/>
</dbReference>
<gene>
    <name evidence="4" type="ORF">HHL10_03850</name>
</gene>
<name>A0A848F384_9BURK</name>
<dbReference type="RefSeq" id="WP_169159028.1">
    <property type="nucleotide sequence ID" value="NZ_JABBFW010000002.1"/>
</dbReference>
<dbReference type="InterPro" id="IPR058625">
    <property type="entry name" value="MdtA-like_BSH"/>
</dbReference>
<evidence type="ECO:0000256" key="2">
    <source>
        <dbReference type="SAM" id="SignalP"/>
    </source>
</evidence>
<comment type="similarity">
    <text evidence="1">Belongs to the membrane fusion protein (MFP) (TC 8.A.1) family.</text>
</comment>
<evidence type="ECO:0000256" key="1">
    <source>
        <dbReference type="ARBA" id="ARBA00009477"/>
    </source>
</evidence>
<organism evidence="4 5">
    <name type="scientific">Azohydromonas caseinilytica</name>
    <dbReference type="NCBI Taxonomy" id="2728836"/>
    <lineage>
        <taxon>Bacteria</taxon>
        <taxon>Pseudomonadati</taxon>
        <taxon>Pseudomonadota</taxon>
        <taxon>Betaproteobacteria</taxon>
        <taxon>Burkholderiales</taxon>
        <taxon>Sphaerotilaceae</taxon>
        <taxon>Azohydromonas</taxon>
    </lineage>
</organism>
<dbReference type="Gene3D" id="2.40.30.170">
    <property type="match status" value="1"/>
</dbReference>
<dbReference type="PANTHER" id="PTHR30469">
    <property type="entry name" value="MULTIDRUG RESISTANCE PROTEIN MDTA"/>
    <property type="match status" value="1"/>
</dbReference>
<dbReference type="SUPFAM" id="SSF111369">
    <property type="entry name" value="HlyD-like secretion proteins"/>
    <property type="match status" value="1"/>
</dbReference>
<dbReference type="Proteomes" id="UP000574067">
    <property type="component" value="Unassembled WGS sequence"/>
</dbReference>
<evidence type="ECO:0000259" key="3">
    <source>
        <dbReference type="Pfam" id="PF25917"/>
    </source>
</evidence>
<evidence type="ECO:0000313" key="4">
    <source>
        <dbReference type="EMBL" id="NML14114.1"/>
    </source>
</evidence>
<comment type="caution">
    <text evidence="4">The sequence shown here is derived from an EMBL/GenBank/DDBJ whole genome shotgun (WGS) entry which is preliminary data.</text>
</comment>
<protein>
    <submittedName>
        <fullName evidence="4">Efflux RND transporter periplasmic adaptor subunit</fullName>
    </submittedName>
</protein>
<feature type="signal peptide" evidence="2">
    <location>
        <begin position="1"/>
        <end position="23"/>
    </location>
</feature>
<dbReference type="NCBIfam" id="TIGR01730">
    <property type="entry name" value="RND_mfp"/>
    <property type="match status" value="1"/>
</dbReference>
<dbReference type="Pfam" id="PF25917">
    <property type="entry name" value="BSH_RND"/>
    <property type="match status" value="1"/>
</dbReference>
<proteinExistence type="inferred from homology"/>
<keyword evidence="5" id="KW-1185">Reference proteome</keyword>
<dbReference type="EMBL" id="JABBFW010000002">
    <property type="protein sequence ID" value="NML14114.1"/>
    <property type="molecule type" value="Genomic_DNA"/>
</dbReference>
<dbReference type="AlphaFoldDB" id="A0A848F384"/>
<keyword evidence="2" id="KW-0732">Signal</keyword>
<accession>A0A848F384</accession>